<evidence type="ECO:0000313" key="4">
    <source>
        <dbReference type="EMBL" id="CAB4772503.1"/>
    </source>
</evidence>
<comment type="similarity">
    <text evidence="1">Belongs to the short-chain dehydrogenases/reductases (SDR) family.</text>
</comment>
<dbReference type="GO" id="GO:0016616">
    <property type="term" value="F:oxidoreductase activity, acting on the CH-OH group of donors, NAD or NADP as acceptor"/>
    <property type="evidence" value="ECO:0007669"/>
    <property type="project" value="UniProtKB-ARBA"/>
</dbReference>
<evidence type="ECO:0000256" key="1">
    <source>
        <dbReference type="ARBA" id="ARBA00006484"/>
    </source>
</evidence>
<dbReference type="PANTHER" id="PTHR42760">
    <property type="entry name" value="SHORT-CHAIN DEHYDROGENASES/REDUCTASES FAMILY MEMBER"/>
    <property type="match status" value="1"/>
</dbReference>
<evidence type="ECO:0000256" key="2">
    <source>
        <dbReference type="ARBA" id="ARBA00023002"/>
    </source>
</evidence>
<dbReference type="InterPro" id="IPR036291">
    <property type="entry name" value="NAD(P)-bd_dom_sf"/>
</dbReference>
<name>A0A6J7AW24_9ZZZZ</name>
<dbReference type="PROSITE" id="PS00061">
    <property type="entry name" value="ADH_SHORT"/>
    <property type="match status" value="1"/>
</dbReference>
<dbReference type="EMBL" id="CAFBMH010000064">
    <property type="protein sequence ID" value="CAB4914439.1"/>
    <property type="molecule type" value="Genomic_DNA"/>
</dbReference>
<accession>A0A6J7AW24</accession>
<dbReference type="EMBL" id="CAFABA010000265">
    <property type="protein sequence ID" value="CAB4836923.1"/>
    <property type="molecule type" value="Genomic_DNA"/>
</dbReference>
<dbReference type="AlphaFoldDB" id="A0A6J7AW24"/>
<evidence type="ECO:0000313" key="5">
    <source>
        <dbReference type="EMBL" id="CAB4836923.1"/>
    </source>
</evidence>
<gene>
    <name evidence="4" type="ORF">UFOPK2754_03172</name>
    <name evidence="5" type="ORF">UFOPK3139_03369</name>
    <name evidence="6" type="ORF">UFOPK3543_01722</name>
</gene>
<sequence length="264" mass="27207">MTERLRARVAIITGGARGLGAGIATRFVAEGATVVIADRDADAARVTADAIGASHRVCDVTDRTSVERLLDETIAEHGRLDVLVANAGITGGGPFLELSDERWHAVLDTNLRGVFLCNQLAGRRFVAQGTGGTLINITSIMGARSNPNTAAYCAAKAGVISVTQSAALALAPHGVRVNAIGPGYMATDMTIAIRDDERLGQAVLGGVPLARFGTPTDVGDAAVFLASDEASFITGQVLYVDGGWLLHPNSSSNAQQAAGDTAAR</sequence>
<keyword evidence="2" id="KW-0560">Oxidoreductase</keyword>
<feature type="domain" description="Ketoreductase" evidence="3">
    <location>
        <begin position="8"/>
        <end position="183"/>
    </location>
</feature>
<dbReference type="Pfam" id="PF13561">
    <property type="entry name" value="adh_short_C2"/>
    <property type="match status" value="1"/>
</dbReference>
<dbReference type="SMART" id="SM00822">
    <property type="entry name" value="PKS_KR"/>
    <property type="match status" value="1"/>
</dbReference>
<dbReference type="PRINTS" id="PR00081">
    <property type="entry name" value="GDHRDH"/>
</dbReference>
<dbReference type="InterPro" id="IPR002347">
    <property type="entry name" value="SDR_fam"/>
</dbReference>
<reference evidence="5" key="1">
    <citation type="submission" date="2020-05" db="EMBL/GenBank/DDBJ databases">
        <authorList>
            <person name="Chiriac C."/>
            <person name="Salcher M."/>
            <person name="Ghai R."/>
            <person name="Kavagutti S V."/>
        </authorList>
    </citation>
    <scope>NUCLEOTIDE SEQUENCE</scope>
</reference>
<proteinExistence type="inferred from homology"/>
<dbReference type="Gene3D" id="3.40.50.720">
    <property type="entry name" value="NAD(P)-binding Rossmann-like Domain"/>
    <property type="match status" value="1"/>
</dbReference>
<dbReference type="NCBIfam" id="NF005559">
    <property type="entry name" value="PRK07231.1"/>
    <property type="match status" value="1"/>
</dbReference>
<dbReference type="InterPro" id="IPR020904">
    <property type="entry name" value="Sc_DH/Rdtase_CS"/>
</dbReference>
<dbReference type="InterPro" id="IPR057326">
    <property type="entry name" value="KR_dom"/>
</dbReference>
<dbReference type="EMBL" id="CAEZYR010000194">
    <property type="protein sequence ID" value="CAB4772503.1"/>
    <property type="molecule type" value="Genomic_DNA"/>
</dbReference>
<dbReference type="SUPFAM" id="SSF51735">
    <property type="entry name" value="NAD(P)-binding Rossmann-fold domains"/>
    <property type="match status" value="1"/>
</dbReference>
<evidence type="ECO:0000313" key="6">
    <source>
        <dbReference type="EMBL" id="CAB4914439.1"/>
    </source>
</evidence>
<dbReference type="NCBIfam" id="NF009466">
    <property type="entry name" value="PRK12826.1-2"/>
    <property type="match status" value="1"/>
</dbReference>
<evidence type="ECO:0000259" key="3">
    <source>
        <dbReference type="SMART" id="SM00822"/>
    </source>
</evidence>
<organism evidence="5">
    <name type="scientific">freshwater metagenome</name>
    <dbReference type="NCBI Taxonomy" id="449393"/>
    <lineage>
        <taxon>unclassified sequences</taxon>
        <taxon>metagenomes</taxon>
        <taxon>ecological metagenomes</taxon>
    </lineage>
</organism>
<dbReference type="PRINTS" id="PR00080">
    <property type="entry name" value="SDRFAMILY"/>
</dbReference>
<dbReference type="PANTHER" id="PTHR42760:SF133">
    <property type="entry name" value="3-OXOACYL-[ACYL-CARRIER-PROTEIN] REDUCTASE"/>
    <property type="match status" value="1"/>
</dbReference>
<dbReference type="FunFam" id="3.40.50.720:FF:000084">
    <property type="entry name" value="Short-chain dehydrogenase reductase"/>
    <property type="match status" value="1"/>
</dbReference>
<protein>
    <submittedName>
        <fullName evidence="5">Unannotated protein</fullName>
    </submittedName>
</protein>